<feature type="transmembrane region" description="Helical" evidence="2">
    <location>
        <begin position="135"/>
        <end position="160"/>
    </location>
</feature>
<feature type="transmembrane region" description="Helical" evidence="2">
    <location>
        <begin position="74"/>
        <end position="95"/>
    </location>
</feature>
<dbReference type="EMBL" id="VCGU01000005">
    <property type="protein sequence ID" value="TRY75089.1"/>
    <property type="molecule type" value="Genomic_DNA"/>
</dbReference>
<feature type="transmembrane region" description="Helical" evidence="2">
    <location>
        <begin position="107"/>
        <end position="129"/>
    </location>
</feature>
<accession>A0A553PBR9</accession>
<feature type="compositionally biased region" description="Low complexity" evidence="1">
    <location>
        <begin position="257"/>
        <end position="274"/>
    </location>
</feature>
<sequence length="304" mass="33262">MTSNETRSPPVAPGSSSNVPNSMIGPDNRCCFCLTLRSGSIVVAVMNFIVMIIGHRWFATNADFQGSAFSNLSISIFAVLVLQVITDALLIYGAVKKNPYHTVPWLCSNSVLMGGLMVLLIIFLCLGYMNLSMKYHEYVTTLICLGFLAAGHFFSCMVVFQFRKNLLEEISMGITTLGVIHQGPTAPEMDYFSDIPQPYIRPPSPPPTYEEASKGTQKSKDTCKIDFDSEAPPEYGKALAMDHDIKNPSKKEESLRSEVATESSSSSLLVGNSAKNQTCQSEDNSFYIEVNADSPGERTNASDC</sequence>
<keyword evidence="2" id="KW-1133">Transmembrane helix</keyword>
<organism evidence="3 4">
    <name type="scientific">Tigriopus californicus</name>
    <name type="common">Marine copepod</name>
    <dbReference type="NCBI Taxonomy" id="6832"/>
    <lineage>
        <taxon>Eukaryota</taxon>
        <taxon>Metazoa</taxon>
        <taxon>Ecdysozoa</taxon>
        <taxon>Arthropoda</taxon>
        <taxon>Crustacea</taxon>
        <taxon>Multicrustacea</taxon>
        <taxon>Hexanauplia</taxon>
        <taxon>Copepoda</taxon>
        <taxon>Harpacticoida</taxon>
        <taxon>Harpacticidae</taxon>
        <taxon>Tigriopus</taxon>
    </lineage>
</organism>
<feature type="compositionally biased region" description="Basic and acidic residues" evidence="1">
    <location>
        <begin position="241"/>
        <end position="256"/>
    </location>
</feature>
<reference evidence="3 4" key="1">
    <citation type="journal article" date="2018" name="Nat. Ecol. Evol.">
        <title>Genomic signatures of mitonuclear coevolution across populations of Tigriopus californicus.</title>
        <authorList>
            <person name="Barreto F.S."/>
            <person name="Watson E.T."/>
            <person name="Lima T.G."/>
            <person name="Willett C.S."/>
            <person name="Edmands S."/>
            <person name="Li W."/>
            <person name="Burton R.S."/>
        </authorList>
    </citation>
    <scope>NUCLEOTIDE SEQUENCE [LARGE SCALE GENOMIC DNA]</scope>
    <source>
        <strain evidence="3 4">San Diego</strain>
    </source>
</reference>
<evidence type="ECO:0000256" key="2">
    <source>
        <dbReference type="SAM" id="Phobius"/>
    </source>
</evidence>
<dbReference type="OMA" id="VVFQFRK"/>
<name>A0A553PBR9_TIGCA</name>
<dbReference type="PANTHER" id="PTHR36694:SF11">
    <property type="entry name" value="LP21121P-RELATED"/>
    <property type="match status" value="1"/>
</dbReference>
<dbReference type="PANTHER" id="PTHR36694">
    <property type="entry name" value="PASIFLORA 1, ISOFORM A-RELATED"/>
    <property type="match status" value="1"/>
</dbReference>
<evidence type="ECO:0000313" key="4">
    <source>
        <dbReference type="Proteomes" id="UP000318571"/>
    </source>
</evidence>
<keyword evidence="4" id="KW-1185">Reference proteome</keyword>
<protein>
    <submittedName>
        <fullName evidence="3">Uncharacterized protein</fullName>
    </submittedName>
</protein>
<feature type="region of interest" description="Disordered" evidence="1">
    <location>
        <begin position="1"/>
        <end position="20"/>
    </location>
</feature>
<dbReference type="AlphaFoldDB" id="A0A553PBR9"/>
<gene>
    <name evidence="3" type="ORF">TCAL_10808</name>
</gene>
<feature type="region of interest" description="Disordered" evidence="1">
    <location>
        <begin position="241"/>
        <end position="283"/>
    </location>
</feature>
<feature type="transmembrane region" description="Helical" evidence="2">
    <location>
        <begin position="31"/>
        <end position="54"/>
    </location>
</feature>
<keyword evidence="2" id="KW-0472">Membrane</keyword>
<dbReference type="Proteomes" id="UP000318571">
    <property type="component" value="Chromosome 2"/>
</dbReference>
<evidence type="ECO:0000256" key="1">
    <source>
        <dbReference type="SAM" id="MobiDB-lite"/>
    </source>
</evidence>
<feature type="region of interest" description="Disordered" evidence="1">
    <location>
        <begin position="202"/>
        <end position="226"/>
    </location>
</feature>
<comment type="caution">
    <text evidence="3">The sequence shown here is derived from an EMBL/GenBank/DDBJ whole genome shotgun (WGS) entry which is preliminary data.</text>
</comment>
<keyword evidence="2" id="KW-0812">Transmembrane</keyword>
<evidence type="ECO:0000313" key="3">
    <source>
        <dbReference type="EMBL" id="TRY75089.1"/>
    </source>
</evidence>
<proteinExistence type="predicted"/>